<feature type="transmembrane region" description="Helical" evidence="5">
    <location>
        <begin position="282"/>
        <end position="300"/>
    </location>
</feature>
<evidence type="ECO:0000256" key="1">
    <source>
        <dbReference type="ARBA" id="ARBA00000085"/>
    </source>
</evidence>
<dbReference type="PROSITE" id="PS50109">
    <property type="entry name" value="HIS_KIN"/>
    <property type="match status" value="1"/>
</dbReference>
<dbReference type="EMBL" id="CP016033">
    <property type="protein sequence ID" value="ANK12128.1"/>
    <property type="molecule type" value="Genomic_DNA"/>
</dbReference>
<dbReference type="InterPro" id="IPR005467">
    <property type="entry name" value="His_kinase_dom"/>
</dbReference>
<feature type="transmembrane region" description="Helical" evidence="5">
    <location>
        <begin position="405"/>
        <end position="425"/>
    </location>
</feature>
<keyword evidence="4" id="KW-0175">Coiled coil</keyword>
<evidence type="ECO:0000256" key="3">
    <source>
        <dbReference type="ARBA" id="ARBA00022553"/>
    </source>
</evidence>
<dbReference type="SUPFAM" id="SSF55874">
    <property type="entry name" value="ATPase domain of HSP90 chaperone/DNA topoisomerase II/histidine kinase"/>
    <property type="match status" value="1"/>
</dbReference>
<protein>
    <recommendedName>
        <fullName evidence="2">histidine kinase</fullName>
        <ecNumber evidence="2">2.7.13.3</ecNumber>
    </recommendedName>
</protein>
<dbReference type="PANTHER" id="PTHR43547:SF2">
    <property type="entry name" value="HYBRID SIGNAL TRANSDUCTION HISTIDINE KINASE C"/>
    <property type="match status" value="1"/>
</dbReference>
<feature type="transmembrane region" description="Helical" evidence="5">
    <location>
        <begin position="312"/>
        <end position="333"/>
    </location>
</feature>
<dbReference type="GO" id="GO:0000155">
    <property type="term" value="F:phosphorelay sensor kinase activity"/>
    <property type="evidence" value="ECO:0007669"/>
    <property type="project" value="TreeGrafter"/>
</dbReference>
<dbReference type="Pfam" id="PF02518">
    <property type="entry name" value="HATPase_c"/>
    <property type="match status" value="1"/>
</dbReference>
<name>A0A192D0U1_9SPHN</name>
<sequence>MRVGVRTTRLARPATAATASIRALRHLITAAALWLIVLIPAGAVPAFPAAASAIPAIALTAGRDAPDVAPYLRYTKDPSATPARAAEPGFALPLSRISGDSIHFGPPGERTVVLLRLRNVGGSAGSWIFTTGRGSLKYFRMFEIDGNRTALVVDGNDPASARANLGSYQAFSTEIVLDPGQEKVIGIEFVSENSTYMPFKILTYRTFFKERRENIALVAGVVVGAAMLLLLNFLFFSITGFREFLWLAVAEAFVVLNTIHSEGYFTIFLLYDKPLTSIAVEQLFKCGFAAAMAQFARSFVKTKTYFPRRDRALRVLIGLALVVIALQPGLAFYPPDMRFALHTTGWLVAIAVALFLPFVAVAAMRQFGFQLWPLLAGWASLAGFIIYSAIASMGIFAWLPINWHLAGPITLFETMMVTLALGLNLRKIRNDKLAADANYARSLIDQLEITEQAKRFAEEKAQALEIVHSQNALLHASGHDSRQVILALNSAVAVLRQQTRTPQDGELIGMLETSADYLNKIVATTISGANIASSDTAFVVLGAFPAEALLEPLLMMFRTVYASRRLTLDVGVEGDVILISDKPLLMRALANLLSNSFQHTLAGGARVTLVREGACAVIEVRDTGRGMPAAVMAELNSGTAIRMRGDETAPGTGSGFRSARRIIELLHGTLRIVSSASDGTVIRITLPSAFARTTPMPAAELEGRLEGWRVLDFDDREGFAASLDDDGKAGQRAIAITYDDTAITRGRLSEIVALVAIKPICRELLDHPLLVPALQQV</sequence>
<dbReference type="InterPro" id="IPR003594">
    <property type="entry name" value="HATPase_dom"/>
</dbReference>
<keyword evidence="3" id="KW-0597">Phosphoprotein</keyword>
<evidence type="ECO:0000313" key="8">
    <source>
        <dbReference type="Proteomes" id="UP000078263"/>
    </source>
</evidence>
<feature type="coiled-coil region" evidence="4">
    <location>
        <begin position="440"/>
        <end position="467"/>
    </location>
</feature>
<dbReference type="InterPro" id="IPR011623">
    <property type="entry name" value="7TMR_DISM_rcpt_extracell_dom1"/>
</dbReference>
<reference evidence="7 8" key="1">
    <citation type="submission" date="2016-05" db="EMBL/GenBank/DDBJ databases">
        <title>Compelete Genome Sequence of Bacteriochlorophyll-Synthesizing Bacterium Porphyrobacter neustonensis DSM 9434.</title>
        <authorList>
            <person name="Shi X.-L."/>
            <person name="Wu Y.-H."/>
            <person name="Cheng H."/>
            <person name="Xu L."/>
            <person name="Zhang X.-Q."/>
            <person name="Wang C.-S."/>
            <person name="Xu X.-W."/>
        </authorList>
    </citation>
    <scope>NUCLEOTIDE SEQUENCE [LARGE SCALE GENOMIC DNA]</scope>
    <source>
        <strain evidence="7 8">DSM 9434</strain>
    </source>
</reference>
<keyword evidence="5" id="KW-0812">Transmembrane</keyword>
<feature type="transmembrane region" description="Helical" evidence="5">
    <location>
        <begin position="244"/>
        <end position="270"/>
    </location>
</feature>
<keyword evidence="5" id="KW-0472">Membrane</keyword>
<feature type="transmembrane region" description="Helical" evidence="5">
    <location>
        <begin position="215"/>
        <end position="237"/>
    </location>
</feature>
<dbReference type="PANTHER" id="PTHR43547">
    <property type="entry name" value="TWO-COMPONENT HISTIDINE KINASE"/>
    <property type="match status" value="1"/>
</dbReference>
<dbReference type="STRING" id="1112.A9D12_03345"/>
<evidence type="ECO:0000256" key="5">
    <source>
        <dbReference type="SAM" id="Phobius"/>
    </source>
</evidence>
<gene>
    <name evidence="7" type="ORF">A9D12_03345</name>
</gene>
<dbReference type="Pfam" id="PF07695">
    <property type="entry name" value="7TMR-DISM_7TM"/>
    <property type="match status" value="1"/>
</dbReference>
<dbReference type="AlphaFoldDB" id="A0A192D0U1"/>
<accession>A0A192D0U1</accession>
<dbReference type="SMART" id="SM00387">
    <property type="entry name" value="HATPase_c"/>
    <property type="match status" value="1"/>
</dbReference>
<evidence type="ECO:0000256" key="4">
    <source>
        <dbReference type="SAM" id="Coils"/>
    </source>
</evidence>
<keyword evidence="8" id="KW-1185">Reference proteome</keyword>
<keyword evidence="5" id="KW-1133">Transmembrane helix</keyword>
<evidence type="ECO:0000256" key="2">
    <source>
        <dbReference type="ARBA" id="ARBA00012438"/>
    </source>
</evidence>
<dbReference type="InterPro" id="IPR036890">
    <property type="entry name" value="HATPase_C_sf"/>
</dbReference>
<feature type="domain" description="Histidine kinase" evidence="6">
    <location>
        <begin position="476"/>
        <end position="690"/>
    </location>
</feature>
<proteinExistence type="predicted"/>
<organism evidence="7 8">
    <name type="scientific">Erythrobacter neustonensis</name>
    <dbReference type="NCBI Taxonomy" id="1112"/>
    <lineage>
        <taxon>Bacteria</taxon>
        <taxon>Pseudomonadati</taxon>
        <taxon>Pseudomonadota</taxon>
        <taxon>Alphaproteobacteria</taxon>
        <taxon>Sphingomonadales</taxon>
        <taxon>Erythrobacteraceae</taxon>
        <taxon>Erythrobacter/Porphyrobacter group</taxon>
        <taxon>Erythrobacter</taxon>
    </lineage>
</organism>
<dbReference type="OrthoDB" id="9764438at2"/>
<dbReference type="InterPro" id="IPR004358">
    <property type="entry name" value="Sig_transdc_His_kin-like_C"/>
</dbReference>
<evidence type="ECO:0000259" key="6">
    <source>
        <dbReference type="PROSITE" id="PS50109"/>
    </source>
</evidence>
<dbReference type="KEGG" id="pns:A9D12_03345"/>
<feature type="transmembrane region" description="Helical" evidence="5">
    <location>
        <begin position="375"/>
        <end position="399"/>
    </location>
</feature>
<evidence type="ECO:0000313" key="7">
    <source>
        <dbReference type="EMBL" id="ANK12128.1"/>
    </source>
</evidence>
<dbReference type="EC" id="2.7.13.3" evidence="2"/>
<dbReference type="Gene3D" id="3.30.565.10">
    <property type="entry name" value="Histidine kinase-like ATPase, C-terminal domain"/>
    <property type="match status" value="1"/>
</dbReference>
<dbReference type="PRINTS" id="PR00344">
    <property type="entry name" value="BCTRLSENSOR"/>
</dbReference>
<comment type="catalytic activity">
    <reaction evidence="1">
        <text>ATP + protein L-histidine = ADP + protein N-phospho-L-histidine.</text>
        <dbReference type="EC" id="2.7.13.3"/>
    </reaction>
</comment>
<feature type="transmembrane region" description="Helical" evidence="5">
    <location>
        <begin position="339"/>
        <end position="363"/>
    </location>
</feature>
<dbReference type="Proteomes" id="UP000078263">
    <property type="component" value="Chromosome"/>
</dbReference>